<evidence type="ECO:0000313" key="3">
    <source>
        <dbReference type="EMBL" id="SPC79387.1"/>
    </source>
</evidence>
<dbReference type="AlphaFoldDB" id="A0A2N9EKI6"/>
<dbReference type="PANTHER" id="PTHR32166:SF81">
    <property type="entry name" value="OS06G0658400 PROTEIN"/>
    <property type="match status" value="1"/>
</dbReference>
<dbReference type="PANTHER" id="PTHR32166">
    <property type="entry name" value="OSJNBA0013A04.12 PROTEIN"/>
    <property type="match status" value="1"/>
</dbReference>
<dbReference type="InterPro" id="IPR007021">
    <property type="entry name" value="DUF659"/>
</dbReference>
<evidence type="ECO:0000256" key="1">
    <source>
        <dbReference type="SAM" id="MobiDB-lite"/>
    </source>
</evidence>
<feature type="region of interest" description="Disordered" evidence="1">
    <location>
        <begin position="383"/>
        <end position="410"/>
    </location>
</feature>
<feature type="compositionally biased region" description="Acidic residues" evidence="1">
    <location>
        <begin position="396"/>
        <end position="410"/>
    </location>
</feature>
<accession>A0A2N9EKI6</accession>
<organism evidence="3">
    <name type="scientific">Fagus sylvatica</name>
    <name type="common">Beechnut</name>
    <dbReference type="NCBI Taxonomy" id="28930"/>
    <lineage>
        <taxon>Eukaryota</taxon>
        <taxon>Viridiplantae</taxon>
        <taxon>Streptophyta</taxon>
        <taxon>Embryophyta</taxon>
        <taxon>Tracheophyta</taxon>
        <taxon>Spermatophyta</taxon>
        <taxon>Magnoliopsida</taxon>
        <taxon>eudicotyledons</taxon>
        <taxon>Gunneridae</taxon>
        <taxon>Pentapetalae</taxon>
        <taxon>rosids</taxon>
        <taxon>fabids</taxon>
        <taxon>Fagales</taxon>
        <taxon>Fagaceae</taxon>
        <taxon>Fagus</taxon>
    </lineage>
</organism>
<name>A0A2N9EKI6_FAGSY</name>
<evidence type="ECO:0000259" key="2">
    <source>
        <dbReference type="Pfam" id="PF04937"/>
    </source>
</evidence>
<reference evidence="3" key="1">
    <citation type="submission" date="2018-02" db="EMBL/GenBank/DDBJ databases">
        <authorList>
            <person name="Cohen D.B."/>
            <person name="Kent A.D."/>
        </authorList>
    </citation>
    <scope>NUCLEOTIDE SEQUENCE</scope>
</reference>
<feature type="region of interest" description="Disordered" evidence="1">
    <location>
        <begin position="56"/>
        <end position="76"/>
    </location>
</feature>
<dbReference type="Pfam" id="PF04937">
    <property type="entry name" value="DUF659"/>
    <property type="match status" value="1"/>
</dbReference>
<dbReference type="EMBL" id="OIVN01000385">
    <property type="protein sequence ID" value="SPC79387.1"/>
    <property type="molecule type" value="Genomic_DNA"/>
</dbReference>
<gene>
    <name evidence="3" type="ORF">FSB_LOCUS7269</name>
</gene>
<feature type="domain" description="DUF659" evidence="2">
    <location>
        <begin position="179"/>
        <end position="235"/>
    </location>
</feature>
<sequence length="410" mass="46392">MSFKCNYCQEIYKVPYSRVKAHLLRIANVAIKGCPKVTAEHKLEMQKLQDAANQKKISKESTIPLPPKDGSESISNSTMFGARKRRLIGKSPLERAFNNGCKEQLTSLIARMFYSGGIPFHFARNPHYVNSYKYAANNMLVGYVPPGYNALRTTFLQKERANVERMLKPIKDGWKEKGAIDGTKEYKDKYYISELLMNVIKEIGPEKVVQVITDNAYVMKATGSLIEAEYYSTEWLELSPNRVPPHQDLEISEEMNKCLERYFLDDHERTLAKTEFGKFLRGIIGGKIHVAMIKDRNWSTYSFIHSLRRNKMTLAQAQDLVFVHSNLQLLSRSNEEYIKGPTKMWDIAGDSWEDPYGGVGMLEIASLTLDEPELEEEIMGATSEIVGGSAPADSESFGDGDDEEDVVVLG</sequence>
<protein>
    <recommendedName>
        <fullName evidence="2">DUF659 domain-containing protein</fullName>
    </recommendedName>
</protein>
<proteinExistence type="predicted"/>